<dbReference type="SUPFAM" id="SSF54534">
    <property type="entry name" value="FKBP-like"/>
    <property type="match status" value="1"/>
</dbReference>
<proteinExistence type="predicted"/>
<dbReference type="RefSeq" id="WP_395439186.1">
    <property type="nucleotide sequence ID" value="NZ_JBAWKC010000005.1"/>
</dbReference>
<keyword evidence="4 5" id="KW-0413">Isomerase</keyword>
<keyword evidence="6" id="KW-0175">Coiled coil</keyword>
<keyword evidence="10" id="KW-1185">Reference proteome</keyword>
<dbReference type="InterPro" id="IPR044666">
    <property type="entry name" value="Cyclophilin_A-like"/>
</dbReference>
<name>A0ABW7MT07_9FLAO</name>
<dbReference type="PROSITE" id="PS50059">
    <property type="entry name" value="FKBP_PPIASE"/>
    <property type="match status" value="1"/>
</dbReference>
<dbReference type="GO" id="GO:0003755">
    <property type="term" value="F:peptidyl-prolyl cis-trans isomerase activity"/>
    <property type="evidence" value="ECO:0007669"/>
    <property type="project" value="UniProtKB-EC"/>
</dbReference>
<evidence type="ECO:0000256" key="4">
    <source>
        <dbReference type="ARBA" id="ARBA00023235"/>
    </source>
</evidence>
<reference evidence="9 10" key="1">
    <citation type="submission" date="2024-02" db="EMBL/GenBank/DDBJ databases">
        <title>A Gaetbulibacter species isolated from tidal flats and genomic insights of their niches.</title>
        <authorList>
            <person name="Ye Y."/>
        </authorList>
    </citation>
    <scope>NUCLEOTIDE SEQUENCE [LARGE SCALE GENOMIC DNA]</scope>
    <source>
        <strain evidence="9 10">KEM-8</strain>
    </source>
</reference>
<comment type="caution">
    <text evidence="9">The sequence shown here is derived from an EMBL/GenBank/DDBJ whole genome shotgun (WGS) entry which is preliminary data.</text>
</comment>
<gene>
    <name evidence="9" type="ORF">V8G56_14535</name>
</gene>
<evidence type="ECO:0000259" key="8">
    <source>
        <dbReference type="PROSITE" id="PS50072"/>
    </source>
</evidence>
<feature type="domain" description="PPIase FKBP-type" evidence="7">
    <location>
        <begin position="270"/>
        <end position="375"/>
    </location>
</feature>
<evidence type="ECO:0000256" key="6">
    <source>
        <dbReference type="SAM" id="Coils"/>
    </source>
</evidence>
<dbReference type="PRINTS" id="PR00153">
    <property type="entry name" value="CSAPPISMRASE"/>
</dbReference>
<dbReference type="PROSITE" id="PS50072">
    <property type="entry name" value="CSA_PPIASE_2"/>
    <property type="match status" value="1"/>
</dbReference>
<evidence type="ECO:0000313" key="10">
    <source>
        <dbReference type="Proteomes" id="UP001610104"/>
    </source>
</evidence>
<comment type="catalytic activity">
    <reaction evidence="1 5">
        <text>[protein]-peptidylproline (omega=180) = [protein]-peptidylproline (omega=0)</text>
        <dbReference type="Rhea" id="RHEA:16237"/>
        <dbReference type="Rhea" id="RHEA-COMP:10747"/>
        <dbReference type="Rhea" id="RHEA-COMP:10748"/>
        <dbReference type="ChEBI" id="CHEBI:83833"/>
        <dbReference type="ChEBI" id="CHEBI:83834"/>
        <dbReference type="EC" id="5.2.1.8"/>
    </reaction>
</comment>
<evidence type="ECO:0000256" key="3">
    <source>
        <dbReference type="ARBA" id="ARBA00023110"/>
    </source>
</evidence>
<evidence type="ECO:0000259" key="7">
    <source>
        <dbReference type="PROSITE" id="PS50059"/>
    </source>
</evidence>
<evidence type="ECO:0000256" key="5">
    <source>
        <dbReference type="PROSITE-ProRule" id="PRU00277"/>
    </source>
</evidence>
<dbReference type="PANTHER" id="PTHR45625">
    <property type="entry name" value="PEPTIDYL-PROLYL CIS-TRANS ISOMERASE-RELATED"/>
    <property type="match status" value="1"/>
</dbReference>
<dbReference type="SUPFAM" id="SSF50891">
    <property type="entry name" value="Cyclophilin-like"/>
    <property type="match status" value="1"/>
</dbReference>
<dbReference type="Pfam" id="PF00254">
    <property type="entry name" value="FKBP_C"/>
    <property type="match status" value="1"/>
</dbReference>
<sequence>MDTKKYTYKIIPFLFLILCLSCQNKYPDLPDGIYAEFVTSKGVMVARLYYKKAPNTVANFVSLADGTNTLVDSLYRGKKFFDGTIFHVVIDSFIIQGGDPTGTGNGNPGYWFDDEFVPDLKHDKPGILGMANDGPKTNGSQFYITEIADPNLDNVHSVFGELILGIDILDSISKVKTSEDDDRPIEDVTLKEVNIIKVGVQAKAFDAANVFINHFAELERLEKKRLQKEQALLKATKKKFNAQQKQSTLLSSGLQFLVTEKGTGKKLTENSKVLINYTVYFEDGKLLQTSKLDIAETLDSVDEERQANNDYQPIRADLSANAKMITGFKEGLQELSVGDKATLFIPFYLAYGETGNAIVPPKSNLIFEVEILELTK</sequence>
<dbReference type="Gene3D" id="3.10.50.40">
    <property type="match status" value="1"/>
</dbReference>
<dbReference type="EC" id="5.2.1.8" evidence="2 5"/>
<dbReference type="InterPro" id="IPR001179">
    <property type="entry name" value="PPIase_FKBP_dom"/>
</dbReference>
<evidence type="ECO:0000256" key="2">
    <source>
        <dbReference type="ARBA" id="ARBA00013194"/>
    </source>
</evidence>
<dbReference type="Gene3D" id="2.40.100.10">
    <property type="entry name" value="Cyclophilin-like"/>
    <property type="match status" value="1"/>
</dbReference>
<dbReference type="Pfam" id="PF00160">
    <property type="entry name" value="Pro_isomerase"/>
    <property type="match status" value="1"/>
</dbReference>
<feature type="domain" description="PPIase cyclophilin-type" evidence="8">
    <location>
        <begin position="42"/>
        <end position="195"/>
    </location>
</feature>
<dbReference type="InterPro" id="IPR046357">
    <property type="entry name" value="PPIase_dom_sf"/>
</dbReference>
<keyword evidence="3 5" id="KW-0697">Rotamase</keyword>
<feature type="coiled-coil region" evidence="6">
    <location>
        <begin position="218"/>
        <end position="246"/>
    </location>
</feature>
<dbReference type="PANTHER" id="PTHR45625:SF4">
    <property type="entry name" value="PEPTIDYLPROLYL ISOMERASE DOMAIN AND WD REPEAT-CONTAINING PROTEIN 1"/>
    <property type="match status" value="1"/>
</dbReference>
<dbReference type="InterPro" id="IPR002130">
    <property type="entry name" value="Cyclophilin-type_PPIase_dom"/>
</dbReference>
<dbReference type="CDD" id="cd00317">
    <property type="entry name" value="cyclophilin"/>
    <property type="match status" value="1"/>
</dbReference>
<evidence type="ECO:0000313" key="9">
    <source>
        <dbReference type="EMBL" id="MFH6769966.1"/>
    </source>
</evidence>
<dbReference type="EMBL" id="JBAWKC010000005">
    <property type="protein sequence ID" value="MFH6769966.1"/>
    <property type="molecule type" value="Genomic_DNA"/>
</dbReference>
<dbReference type="InterPro" id="IPR029000">
    <property type="entry name" value="Cyclophilin-like_dom_sf"/>
</dbReference>
<evidence type="ECO:0000256" key="1">
    <source>
        <dbReference type="ARBA" id="ARBA00000971"/>
    </source>
</evidence>
<dbReference type="Proteomes" id="UP001610104">
    <property type="component" value="Unassembled WGS sequence"/>
</dbReference>
<protein>
    <recommendedName>
        <fullName evidence="2 5">peptidylprolyl isomerase</fullName>
        <ecNumber evidence="2 5">5.2.1.8</ecNumber>
    </recommendedName>
</protein>
<organism evidence="9 10">
    <name type="scientific">Gaetbulibacter aquiaggeris</name>
    <dbReference type="NCBI Taxonomy" id="1735373"/>
    <lineage>
        <taxon>Bacteria</taxon>
        <taxon>Pseudomonadati</taxon>
        <taxon>Bacteroidota</taxon>
        <taxon>Flavobacteriia</taxon>
        <taxon>Flavobacteriales</taxon>
        <taxon>Flavobacteriaceae</taxon>
        <taxon>Gaetbulibacter</taxon>
    </lineage>
</organism>
<accession>A0ABW7MT07</accession>